<reference evidence="1" key="1">
    <citation type="journal article" date="2021" name="Front. Plant Sci.">
        <title>Chromosome-Scale Genome Assembly for Chinese Sour Jujube and Insights Into Its Genome Evolution and Domestication Signature.</title>
        <authorList>
            <person name="Shen L.-Y."/>
            <person name="Luo H."/>
            <person name="Wang X.-L."/>
            <person name="Wang X.-M."/>
            <person name="Qiu X.-J."/>
            <person name="Liu H."/>
            <person name="Zhou S.-S."/>
            <person name="Jia K.-H."/>
            <person name="Nie S."/>
            <person name="Bao Y.-T."/>
            <person name="Zhang R.-G."/>
            <person name="Yun Q.-Z."/>
            <person name="Chai Y.-H."/>
            <person name="Lu J.-Y."/>
            <person name="Li Y."/>
            <person name="Zhao S.-W."/>
            <person name="Mao J.-F."/>
            <person name="Jia S.-G."/>
            <person name="Mao Y.-M."/>
        </authorList>
    </citation>
    <scope>NUCLEOTIDE SEQUENCE</scope>
    <source>
        <strain evidence="1">AT0</strain>
        <tissue evidence="1">Leaf</tissue>
    </source>
</reference>
<dbReference type="Proteomes" id="UP000813462">
    <property type="component" value="Unassembled WGS sequence"/>
</dbReference>
<sequence length="134" mass="14949">MFRFLKDAEKSWESFCNNRTPLLCSIYESYIRNTYLIGENGISEVQLPSSMGCSSHMVIGIRERALARNIISAAPSASFTGRFVILMPFRTPCSTGFRYYFKKPCRCAASEGHIKRGSLLCVINATFDIGPSAT</sequence>
<dbReference type="EMBL" id="JAEACU010000012">
    <property type="protein sequence ID" value="KAH7512593.1"/>
    <property type="molecule type" value="Genomic_DNA"/>
</dbReference>
<comment type="caution">
    <text evidence="1">The sequence shown here is derived from an EMBL/GenBank/DDBJ whole genome shotgun (WGS) entry which is preliminary data.</text>
</comment>
<gene>
    <name evidence="1" type="ORF">FEM48_Zijuj12G0107200</name>
</gene>
<evidence type="ECO:0000313" key="1">
    <source>
        <dbReference type="EMBL" id="KAH7512593.1"/>
    </source>
</evidence>
<protein>
    <submittedName>
        <fullName evidence="1">Uncharacterized protein</fullName>
    </submittedName>
</protein>
<proteinExistence type="predicted"/>
<organism evidence="1 2">
    <name type="scientific">Ziziphus jujuba var. spinosa</name>
    <dbReference type="NCBI Taxonomy" id="714518"/>
    <lineage>
        <taxon>Eukaryota</taxon>
        <taxon>Viridiplantae</taxon>
        <taxon>Streptophyta</taxon>
        <taxon>Embryophyta</taxon>
        <taxon>Tracheophyta</taxon>
        <taxon>Spermatophyta</taxon>
        <taxon>Magnoliopsida</taxon>
        <taxon>eudicotyledons</taxon>
        <taxon>Gunneridae</taxon>
        <taxon>Pentapetalae</taxon>
        <taxon>rosids</taxon>
        <taxon>fabids</taxon>
        <taxon>Rosales</taxon>
        <taxon>Rhamnaceae</taxon>
        <taxon>Paliureae</taxon>
        <taxon>Ziziphus</taxon>
    </lineage>
</organism>
<name>A0A978UCV0_ZIZJJ</name>
<accession>A0A978UCV0</accession>
<dbReference type="AlphaFoldDB" id="A0A978UCV0"/>
<evidence type="ECO:0000313" key="2">
    <source>
        <dbReference type="Proteomes" id="UP000813462"/>
    </source>
</evidence>